<accession>A0A9P9AWX9</accession>
<dbReference type="PROSITE" id="PS50850">
    <property type="entry name" value="MFS"/>
    <property type="match status" value="1"/>
</dbReference>
<proteinExistence type="inferred from homology"/>
<gene>
    <name evidence="8" type="ORF">B0T10DRAFT_525102</name>
</gene>
<dbReference type="SUPFAM" id="SSF103473">
    <property type="entry name" value="MFS general substrate transporter"/>
    <property type="match status" value="1"/>
</dbReference>
<dbReference type="GO" id="GO:0005351">
    <property type="term" value="F:carbohydrate:proton symporter activity"/>
    <property type="evidence" value="ECO:0007669"/>
    <property type="project" value="TreeGrafter"/>
</dbReference>
<dbReference type="InterPro" id="IPR020846">
    <property type="entry name" value="MFS_dom"/>
</dbReference>
<dbReference type="PROSITE" id="PS00217">
    <property type="entry name" value="SUGAR_TRANSPORT_2"/>
    <property type="match status" value="1"/>
</dbReference>
<dbReference type="FunFam" id="1.20.1250.20:FF:000078">
    <property type="entry name" value="MFS maltose transporter, putative"/>
    <property type="match status" value="1"/>
</dbReference>
<dbReference type="PANTHER" id="PTHR48022:SF41">
    <property type="entry name" value="MAJOR FACILITATOR SUPERFAMILY (MFS) PROFILE DOMAIN-CONTAINING PROTEIN"/>
    <property type="match status" value="1"/>
</dbReference>
<dbReference type="InterPro" id="IPR005828">
    <property type="entry name" value="MFS_sugar_transport-like"/>
</dbReference>
<evidence type="ECO:0000259" key="7">
    <source>
        <dbReference type="PROSITE" id="PS50850"/>
    </source>
</evidence>
<keyword evidence="4 6" id="KW-1133">Transmembrane helix</keyword>
<evidence type="ECO:0000256" key="2">
    <source>
        <dbReference type="ARBA" id="ARBA00010992"/>
    </source>
</evidence>
<dbReference type="Proteomes" id="UP000777438">
    <property type="component" value="Unassembled WGS sequence"/>
</dbReference>
<keyword evidence="9" id="KW-1185">Reference proteome</keyword>
<feature type="transmembrane region" description="Helical" evidence="6">
    <location>
        <begin position="448"/>
        <end position="466"/>
    </location>
</feature>
<dbReference type="GO" id="GO:0016020">
    <property type="term" value="C:membrane"/>
    <property type="evidence" value="ECO:0007669"/>
    <property type="project" value="UniProtKB-SubCell"/>
</dbReference>
<feature type="transmembrane region" description="Helical" evidence="6">
    <location>
        <begin position="415"/>
        <end position="436"/>
    </location>
</feature>
<dbReference type="Gene3D" id="1.20.1250.20">
    <property type="entry name" value="MFS general substrate transporter like domains"/>
    <property type="match status" value="1"/>
</dbReference>
<comment type="caution">
    <text evidence="8">The sequence shown here is derived from an EMBL/GenBank/DDBJ whole genome shotgun (WGS) entry which is preliminary data.</text>
</comment>
<organism evidence="8 9">
    <name type="scientific">Thelonectria olida</name>
    <dbReference type="NCBI Taxonomy" id="1576542"/>
    <lineage>
        <taxon>Eukaryota</taxon>
        <taxon>Fungi</taxon>
        <taxon>Dikarya</taxon>
        <taxon>Ascomycota</taxon>
        <taxon>Pezizomycotina</taxon>
        <taxon>Sordariomycetes</taxon>
        <taxon>Hypocreomycetidae</taxon>
        <taxon>Hypocreales</taxon>
        <taxon>Nectriaceae</taxon>
        <taxon>Thelonectria</taxon>
    </lineage>
</organism>
<evidence type="ECO:0000313" key="9">
    <source>
        <dbReference type="Proteomes" id="UP000777438"/>
    </source>
</evidence>
<dbReference type="AlphaFoldDB" id="A0A9P9AWX9"/>
<feature type="domain" description="Major facilitator superfamily (MFS) profile" evidence="7">
    <location>
        <begin position="26"/>
        <end position="470"/>
    </location>
</feature>
<feature type="transmembrane region" description="Helical" evidence="6">
    <location>
        <begin position="101"/>
        <end position="121"/>
    </location>
</feature>
<name>A0A9P9AWX9_9HYPO</name>
<evidence type="ECO:0000256" key="4">
    <source>
        <dbReference type="ARBA" id="ARBA00022989"/>
    </source>
</evidence>
<protein>
    <submittedName>
        <fullName evidence="8">General substrate transporter</fullName>
    </submittedName>
</protein>
<feature type="transmembrane region" description="Helical" evidence="6">
    <location>
        <begin position="314"/>
        <end position="338"/>
    </location>
</feature>
<dbReference type="PANTHER" id="PTHR48022">
    <property type="entry name" value="PLASTIDIC GLUCOSE TRANSPORTER 4"/>
    <property type="match status" value="1"/>
</dbReference>
<evidence type="ECO:0000256" key="5">
    <source>
        <dbReference type="ARBA" id="ARBA00023136"/>
    </source>
</evidence>
<evidence type="ECO:0000256" key="1">
    <source>
        <dbReference type="ARBA" id="ARBA00004141"/>
    </source>
</evidence>
<dbReference type="Pfam" id="PF00083">
    <property type="entry name" value="Sugar_tr"/>
    <property type="match status" value="1"/>
</dbReference>
<keyword evidence="3 6" id="KW-0812">Transmembrane</keyword>
<comment type="subcellular location">
    <subcellularLocation>
        <location evidence="1">Membrane</location>
        <topology evidence="1">Multi-pass membrane protein</topology>
    </subcellularLocation>
</comment>
<evidence type="ECO:0000256" key="6">
    <source>
        <dbReference type="SAM" id="Phobius"/>
    </source>
</evidence>
<evidence type="ECO:0000256" key="3">
    <source>
        <dbReference type="ARBA" id="ARBA00022692"/>
    </source>
</evidence>
<feature type="transmembrane region" description="Helical" evidence="6">
    <location>
        <begin position="166"/>
        <end position="189"/>
    </location>
</feature>
<feature type="transmembrane region" description="Helical" evidence="6">
    <location>
        <begin position="375"/>
        <end position="394"/>
    </location>
</feature>
<dbReference type="InterPro" id="IPR036259">
    <property type="entry name" value="MFS_trans_sf"/>
</dbReference>
<feature type="transmembrane region" description="Helical" evidence="6">
    <location>
        <begin position="23"/>
        <end position="45"/>
    </location>
</feature>
<dbReference type="EMBL" id="JAGPYM010000001">
    <property type="protein sequence ID" value="KAH6900230.1"/>
    <property type="molecule type" value="Genomic_DNA"/>
</dbReference>
<dbReference type="InterPro" id="IPR050360">
    <property type="entry name" value="MFS_Sugar_Transporters"/>
</dbReference>
<dbReference type="InterPro" id="IPR005829">
    <property type="entry name" value="Sugar_transporter_CS"/>
</dbReference>
<sequence length="498" mass="53711">MSTTRSSKENLPLGQAIKQYPKIVGYCLGLTVVVIGWGYDLVVVGSINGVDPFQKDYGEVYDGELIIPAMWLSLWLAATPLGMAFGSLFGGWFQDRVGRRMSLLSGSTISAIGAVIIFFSYLPELEQKRVMFFIGKVIQGFSIGILKVTAMTYISETAPVALRGSAMALVPTGNLTGQLIGSIVLFLVNDVEGKAGYLGVFGSQFVFALAPFLLSIFMPESPAYLEEKGETHKAVHSANRLFAPRADPLRALQRIRASIEEEKAVVADASFKACFSSTHQQRTWIVIMANLFPAMFGLDLLGKSSYFLQTIGMASGTSLMILIGGIVAGIVANGIGIWVMSRVGRRTSSIVSLAVSALLWTGMGISGFWDGQVVAFSTAGILVVVIVVCGMGCWPAGYAVMGETSSLRLRAKTQAIGGVVQQLSSVLMSFVLPYVFNPDAGNLGAKTGFVYTGLCAIAIALCWFQLPELRGRSVMEIDEMFNLKLPVRQFKSWRNDEA</sequence>
<dbReference type="OrthoDB" id="6612291at2759"/>
<feature type="transmembrane region" description="Helical" evidence="6">
    <location>
        <begin position="65"/>
        <end position="89"/>
    </location>
</feature>
<keyword evidence="5 6" id="KW-0472">Membrane</keyword>
<feature type="transmembrane region" description="Helical" evidence="6">
    <location>
        <begin position="350"/>
        <end position="369"/>
    </location>
</feature>
<feature type="transmembrane region" description="Helical" evidence="6">
    <location>
        <begin position="195"/>
        <end position="218"/>
    </location>
</feature>
<evidence type="ECO:0000313" key="8">
    <source>
        <dbReference type="EMBL" id="KAH6900230.1"/>
    </source>
</evidence>
<reference evidence="8 9" key="1">
    <citation type="journal article" date="2021" name="Nat. Commun.">
        <title>Genetic determinants of endophytism in the Arabidopsis root mycobiome.</title>
        <authorList>
            <person name="Mesny F."/>
            <person name="Miyauchi S."/>
            <person name="Thiergart T."/>
            <person name="Pickel B."/>
            <person name="Atanasova L."/>
            <person name="Karlsson M."/>
            <person name="Huettel B."/>
            <person name="Barry K.W."/>
            <person name="Haridas S."/>
            <person name="Chen C."/>
            <person name="Bauer D."/>
            <person name="Andreopoulos W."/>
            <person name="Pangilinan J."/>
            <person name="LaButti K."/>
            <person name="Riley R."/>
            <person name="Lipzen A."/>
            <person name="Clum A."/>
            <person name="Drula E."/>
            <person name="Henrissat B."/>
            <person name="Kohler A."/>
            <person name="Grigoriev I.V."/>
            <person name="Martin F.M."/>
            <person name="Hacquard S."/>
        </authorList>
    </citation>
    <scope>NUCLEOTIDE SEQUENCE [LARGE SCALE GENOMIC DNA]</scope>
    <source>
        <strain evidence="8 9">MPI-CAGE-CH-0241</strain>
    </source>
</reference>
<comment type="similarity">
    <text evidence="2">Belongs to the major facilitator superfamily. Sugar transporter (TC 2.A.1.1) family.</text>
</comment>